<evidence type="ECO:0000256" key="1">
    <source>
        <dbReference type="SAM" id="MobiDB-lite"/>
    </source>
</evidence>
<keyword evidence="4" id="KW-1185">Reference proteome</keyword>
<dbReference type="Proteomes" id="UP000023152">
    <property type="component" value="Unassembled WGS sequence"/>
</dbReference>
<reference evidence="3 4" key="1">
    <citation type="journal article" date="2013" name="Curr. Biol.">
        <title>The Genome of the Foraminiferan Reticulomyxa filosa.</title>
        <authorList>
            <person name="Glockner G."/>
            <person name="Hulsmann N."/>
            <person name="Schleicher M."/>
            <person name="Noegel A.A."/>
            <person name="Eichinger L."/>
            <person name="Gallinger C."/>
            <person name="Pawlowski J."/>
            <person name="Sierra R."/>
            <person name="Euteneuer U."/>
            <person name="Pillet L."/>
            <person name="Moustafa A."/>
            <person name="Platzer M."/>
            <person name="Groth M."/>
            <person name="Szafranski K."/>
            <person name="Schliwa M."/>
        </authorList>
    </citation>
    <scope>NUCLEOTIDE SEQUENCE [LARGE SCALE GENOMIC DNA]</scope>
</reference>
<name>X6LY44_RETFI</name>
<evidence type="ECO:0000256" key="2">
    <source>
        <dbReference type="SAM" id="Phobius"/>
    </source>
</evidence>
<dbReference type="AlphaFoldDB" id="X6LY44"/>
<proteinExistence type="predicted"/>
<keyword evidence="2" id="KW-0812">Transmembrane</keyword>
<feature type="compositionally biased region" description="Basic residues" evidence="1">
    <location>
        <begin position="57"/>
        <end position="66"/>
    </location>
</feature>
<organism evidence="3 4">
    <name type="scientific">Reticulomyxa filosa</name>
    <dbReference type="NCBI Taxonomy" id="46433"/>
    <lineage>
        <taxon>Eukaryota</taxon>
        <taxon>Sar</taxon>
        <taxon>Rhizaria</taxon>
        <taxon>Retaria</taxon>
        <taxon>Foraminifera</taxon>
        <taxon>Monothalamids</taxon>
        <taxon>Reticulomyxidae</taxon>
        <taxon>Reticulomyxa</taxon>
    </lineage>
</organism>
<protein>
    <submittedName>
        <fullName evidence="3">Uncharacterized protein</fullName>
    </submittedName>
</protein>
<keyword evidence="2" id="KW-0472">Membrane</keyword>
<evidence type="ECO:0000313" key="3">
    <source>
        <dbReference type="EMBL" id="ETO06534.1"/>
    </source>
</evidence>
<gene>
    <name evidence="3" type="ORF">RFI_30858</name>
</gene>
<feature type="compositionally biased region" description="Low complexity" evidence="1">
    <location>
        <begin position="1"/>
        <end position="10"/>
    </location>
</feature>
<evidence type="ECO:0000313" key="4">
    <source>
        <dbReference type="Proteomes" id="UP000023152"/>
    </source>
</evidence>
<dbReference type="EMBL" id="ASPP01027055">
    <property type="protein sequence ID" value="ETO06534.1"/>
    <property type="molecule type" value="Genomic_DNA"/>
</dbReference>
<keyword evidence="2" id="KW-1133">Transmembrane helix</keyword>
<feature type="compositionally biased region" description="Basic and acidic residues" evidence="1">
    <location>
        <begin position="28"/>
        <end position="56"/>
    </location>
</feature>
<feature type="transmembrane region" description="Helical" evidence="2">
    <location>
        <begin position="123"/>
        <end position="144"/>
    </location>
</feature>
<feature type="region of interest" description="Disordered" evidence="1">
    <location>
        <begin position="1"/>
        <end position="87"/>
    </location>
</feature>
<comment type="caution">
    <text evidence="3">The sequence shown here is derived from an EMBL/GenBank/DDBJ whole genome shotgun (WGS) entry which is preliminary data.</text>
</comment>
<accession>X6LY44</accession>
<sequence>MTMMTTMNNDNDNDDDDMDAGKKKKQSKNSDTDKRGAHVGERDIRGFLDENNEHRSYHSRHTHQHNTTHDMKREEDDDHEPQDTTANTEFDVTKNYDSTYIINFLKTQFTLIVPPHLRKSLRIYITCAIGMSLSFFPLFFAILYNTTP</sequence>